<feature type="region of interest" description="Disordered" evidence="6">
    <location>
        <begin position="46"/>
        <end position="84"/>
    </location>
</feature>
<dbReference type="EMBL" id="CAJPDS010000037">
    <property type="protein sequence ID" value="CAF9925108.1"/>
    <property type="molecule type" value="Genomic_DNA"/>
</dbReference>
<protein>
    <submittedName>
        <fullName evidence="8">Transcriptional regulator of ribosomal bioproteinsis proteins</fullName>
    </submittedName>
</protein>
<reference evidence="8" key="1">
    <citation type="submission" date="2021-03" db="EMBL/GenBank/DDBJ databases">
        <authorList>
            <person name="Tagirdzhanova G."/>
        </authorList>
    </citation>
    <scope>NUCLEOTIDE SEQUENCE</scope>
</reference>
<gene>
    <name evidence="8" type="primary">SFP1</name>
    <name evidence="8" type="ORF">HETSPECPRED_005746</name>
</gene>
<organism evidence="8 9">
    <name type="scientific">Heterodermia speciosa</name>
    <dbReference type="NCBI Taxonomy" id="116794"/>
    <lineage>
        <taxon>Eukaryota</taxon>
        <taxon>Fungi</taxon>
        <taxon>Dikarya</taxon>
        <taxon>Ascomycota</taxon>
        <taxon>Pezizomycotina</taxon>
        <taxon>Lecanoromycetes</taxon>
        <taxon>OSLEUM clade</taxon>
        <taxon>Lecanoromycetidae</taxon>
        <taxon>Caliciales</taxon>
        <taxon>Physciaceae</taxon>
        <taxon>Heterodermia</taxon>
    </lineage>
</organism>
<dbReference type="PANTHER" id="PTHR23057">
    <property type="entry name" value="JUXTAPOSED WITH ANOTHER ZINC FINGER PROTEIN 1"/>
    <property type="match status" value="1"/>
</dbReference>
<feature type="region of interest" description="Disordered" evidence="6">
    <location>
        <begin position="344"/>
        <end position="369"/>
    </location>
</feature>
<feature type="compositionally biased region" description="Polar residues" evidence="6">
    <location>
        <begin position="13"/>
        <end position="30"/>
    </location>
</feature>
<evidence type="ECO:0000259" key="7">
    <source>
        <dbReference type="PROSITE" id="PS50157"/>
    </source>
</evidence>
<dbReference type="InterPro" id="IPR051580">
    <property type="entry name" value="ZnF-Chromatin_assoc"/>
</dbReference>
<dbReference type="GO" id="GO:0008270">
    <property type="term" value="F:zinc ion binding"/>
    <property type="evidence" value="ECO:0007669"/>
    <property type="project" value="UniProtKB-KW"/>
</dbReference>
<dbReference type="InterPro" id="IPR013087">
    <property type="entry name" value="Znf_C2H2_type"/>
</dbReference>
<name>A0A8H3FNM9_9LECA</name>
<feature type="compositionally biased region" description="Basic and acidic residues" evidence="6">
    <location>
        <begin position="199"/>
        <end position="209"/>
    </location>
</feature>
<evidence type="ECO:0000313" key="8">
    <source>
        <dbReference type="EMBL" id="CAF9925108.1"/>
    </source>
</evidence>
<dbReference type="Gene3D" id="3.30.160.60">
    <property type="entry name" value="Classic Zinc Finger"/>
    <property type="match status" value="1"/>
</dbReference>
<evidence type="ECO:0000313" key="9">
    <source>
        <dbReference type="Proteomes" id="UP000664521"/>
    </source>
</evidence>
<dbReference type="Proteomes" id="UP000664521">
    <property type="component" value="Unassembled WGS sequence"/>
</dbReference>
<comment type="caution">
    <text evidence="8">The sequence shown here is derived from an EMBL/GenBank/DDBJ whole genome shotgun (WGS) entry which is preliminary data.</text>
</comment>
<feature type="region of interest" description="Disordered" evidence="6">
    <location>
        <begin position="1"/>
        <end position="31"/>
    </location>
</feature>
<keyword evidence="1" id="KW-0479">Metal-binding</keyword>
<dbReference type="InterPro" id="IPR036236">
    <property type="entry name" value="Znf_C2H2_sf"/>
</dbReference>
<dbReference type="PROSITE" id="PS00028">
    <property type="entry name" value="ZINC_FINGER_C2H2_1"/>
    <property type="match status" value="1"/>
</dbReference>
<dbReference type="SUPFAM" id="SSF57667">
    <property type="entry name" value="beta-beta-alpha zinc fingers"/>
    <property type="match status" value="1"/>
</dbReference>
<feature type="compositionally biased region" description="Polar residues" evidence="6">
    <location>
        <begin position="210"/>
        <end position="229"/>
    </location>
</feature>
<evidence type="ECO:0000256" key="5">
    <source>
        <dbReference type="PROSITE-ProRule" id="PRU00042"/>
    </source>
</evidence>
<keyword evidence="3 5" id="KW-0863">Zinc-finger</keyword>
<proteinExistence type="predicted"/>
<evidence type="ECO:0000256" key="4">
    <source>
        <dbReference type="ARBA" id="ARBA00022833"/>
    </source>
</evidence>
<evidence type="ECO:0000256" key="1">
    <source>
        <dbReference type="ARBA" id="ARBA00022723"/>
    </source>
</evidence>
<accession>A0A8H3FNM9</accession>
<evidence type="ECO:0000256" key="2">
    <source>
        <dbReference type="ARBA" id="ARBA00022737"/>
    </source>
</evidence>
<evidence type="ECO:0000256" key="6">
    <source>
        <dbReference type="SAM" id="MobiDB-lite"/>
    </source>
</evidence>
<keyword evidence="4" id="KW-0862">Zinc</keyword>
<feature type="domain" description="C2H2-type" evidence="7">
    <location>
        <begin position="535"/>
        <end position="564"/>
    </location>
</feature>
<feature type="domain" description="C2H2-type" evidence="7">
    <location>
        <begin position="474"/>
        <end position="504"/>
    </location>
</feature>
<keyword evidence="2" id="KW-0677">Repeat</keyword>
<dbReference type="GO" id="GO:0005634">
    <property type="term" value="C:nucleus"/>
    <property type="evidence" value="ECO:0007669"/>
    <property type="project" value="TreeGrafter"/>
</dbReference>
<feature type="region of interest" description="Disordered" evidence="6">
    <location>
        <begin position="166"/>
        <end position="248"/>
    </location>
</feature>
<dbReference type="PROSITE" id="PS50157">
    <property type="entry name" value="ZINC_FINGER_C2H2_2"/>
    <property type="match status" value="2"/>
</dbReference>
<dbReference type="SMART" id="SM00355">
    <property type="entry name" value="ZnF_C2H2"/>
    <property type="match status" value="3"/>
</dbReference>
<sequence length="592" mass="64965">MATHLDHGAIASRPNQPSNLTTALQSTSGNEVRPVQAMNITGANGKAAALGTGHRESLGGLSGSDWKSSGGAQPISMNREKPRRESLAGSMVGGMSWGGVSVGSWVRDDIIMQGSSPFPYRSPSYHSSSYFPKLEANFMRDFRCCDLTLPTTHELLQHYEECHTQHMPESMRKPSTQSNAQLGARAAASDGGGESQDQTQKEEPRHDATNRLQASSLKPPTNPEDSQAGKSKGTAYESAQIAPSQDIDGLQDMEMDMDDDAMAPPENYQSQHYQMPDPPRMMQRSQFGQPPSMRVPPLNIDTINMARPIQQHQGLRNSTPSTPIGPGRAGQMYQHNPTVSSVNTPTFSTHPRHQQQYVHTPDSSTPGTPGEAVIDYGGGNLLMSGQPFMQDPYQFSNYNDYADSHDIASLYIDEPAKRLFHSGTKKYTFKQPPASQLGDGQYSENSEVARTIREVQRSVGVPEPQTDGGVPKPFHCPVIGCEKAYKNQNGLKYHKMHGHNSQRLADNKDGTYSIVDPETLCPYPGTLGMEKHKPYRCDVCGKRYKNLNGLKYHKSHSTACDNEPRTDAGFMAPPIMPDMNDSIPQIGDDMDL</sequence>
<dbReference type="PANTHER" id="PTHR23057:SF0">
    <property type="entry name" value="JUXTAPOSED WITH ANOTHER ZINC FINGER PROTEIN 1"/>
    <property type="match status" value="1"/>
</dbReference>
<dbReference type="AlphaFoldDB" id="A0A8H3FNM9"/>
<dbReference type="OrthoDB" id="3269380at2759"/>
<keyword evidence="9" id="KW-1185">Reference proteome</keyword>
<feature type="compositionally biased region" description="Polar residues" evidence="6">
    <location>
        <begin position="344"/>
        <end position="367"/>
    </location>
</feature>
<evidence type="ECO:0000256" key="3">
    <source>
        <dbReference type="ARBA" id="ARBA00022771"/>
    </source>
</evidence>